<protein>
    <recommendedName>
        <fullName evidence="3">4-oxalocrotonate tautomerase</fullName>
    </recommendedName>
</protein>
<reference evidence="1 2" key="1">
    <citation type="submission" date="2020-08" db="EMBL/GenBank/DDBJ databases">
        <title>Genomic Encyclopedia of Archaeal and Bacterial Type Strains, Phase II (KMG-II): from individual species to whole genera.</title>
        <authorList>
            <person name="Goeker M."/>
        </authorList>
    </citation>
    <scope>NUCLEOTIDE SEQUENCE [LARGE SCALE GENOMIC DNA]</scope>
    <source>
        <strain evidence="1 2">DSM 43850</strain>
    </source>
</reference>
<evidence type="ECO:0008006" key="3">
    <source>
        <dbReference type="Google" id="ProtNLM"/>
    </source>
</evidence>
<gene>
    <name evidence="1" type="ORF">BC739_008734</name>
</gene>
<dbReference type="EMBL" id="JACJID010000009">
    <property type="protein sequence ID" value="MBA8931482.1"/>
    <property type="molecule type" value="Genomic_DNA"/>
</dbReference>
<name>A0ABR6BX66_9PSEU</name>
<organism evidence="1 2">
    <name type="scientific">Kutzneria viridogrisea</name>
    <dbReference type="NCBI Taxonomy" id="47990"/>
    <lineage>
        <taxon>Bacteria</taxon>
        <taxon>Bacillati</taxon>
        <taxon>Actinomycetota</taxon>
        <taxon>Actinomycetes</taxon>
        <taxon>Pseudonocardiales</taxon>
        <taxon>Pseudonocardiaceae</taxon>
        <taxon>Kutzneria</taxon>
    </lineage>
</organism>
<dbReference type="Proteomes" id="UP000517916">
    <property type="component" value="Unassembled WGS sequence"/>
</dbReference>
<keyword evidence="2" id="KW-1185">Reference proteome</keyword>
<evidence type="ECO:0000313" key="2">
    <source>
        <dbReference type="Proteomes" id="UP000517916"/>
    </source>
</evidence>
<evidence type="ECO:0000313" key="1">
    <source>
        <dbReference type="EMBL" id="MBA8931482.1"/>
    </source>
</evidence>
<dbReference type="RefSeq" id="WP_182840377.1">
    <property type="nucleotide sequence ID" value="NZ_BAAABQ010000009.1"/>
</dbReference>
<accession>A0ABR6BX66</accession>
<comment type="caution">
    <text evidence="1">The sequence shown here is derived from an EMBL/GenBank/DDBJ whole genome shotgun (WGS) entry which is preliminary data.</text>
</comment>
<sequence length="51" mass="5426">MTISLELREPALRVPGAVDRLITLITDAAAAVLGEHVREHVQVLVLAEPAA</sequence>
<proteinExistence type="predicted"/>